<sequence>MARATQWHATIAIYIFFLPTIFLHLHIRMSSEFDPHSLQHSSSEEEAIEKWNPRPIVSDPSHCAELYNLLLSRYIAAIPSEFHSQTHPPTTTALETTLFPRFSTLHPAFFSNMEDPHSHPFHILLSQLQTSSPFQRDAILSPFFIQPEPDLLVPSEAYHSLFQIDFEEALEQQGRCLLLFLPGNTDFTGEPPYDEGLVLDADTLEATWRHGMDGLPEYPGPSWIPLHGVLEKDREKWERGEYYFDEEQMKVEQRGWTEIGLDETVQAWEGLLKAIEDKGGTGGEWDEPLRLEDEDIERYKVSRFAKEFLSRSKRPKFKFIGPGITVFSPESWLEVYGSEPENSERRLNRNGAEYKNWPTLVFPSAYQVGSPFHQWSPGYYKAALSEMVHRRTGVYLNGWDHRYAEAAELVSGSADVPRGITSFDRPPPWGPVRGTRLALILRHWTTLVEDGTWEVGVDGVAEHLTWWNDDNKVKAQVRRV</sequence>
<comment type="caution">
    <text evidence="2">The sequence shown here is derived from an EMBL/GenBank/DDBJ whole genome shotgun (WGS) entry which is preliminary data.</text>
</comment>
<dbReference type="GeneID" id="87935028"/>
<dbReference type="Proteomes" id="UP001326199">
    <property type="component" value="Unassembled WGS sequence"/>
</dbReference>
<dbReference type="EMBL" id="JAFFHB010000008">
    <property type="protein sequence ID" value="KAK4663463.1"/>
    <property type="molecule type" value="Genomic_DNA"/>
</dbReference>
<evidence type="ECO:0000313" key="3">
    <source>
        <dbReference type="Proteomes" id="UP001326199"/>
    </source>
</evidence>
<gene>
    <name evidence="2" type="ORF">QC763_608580</name>
</gene>
<keyword evidence="1" id="KW-0472">Membrane</keyword>
<proteinExistence type="predicted"/>
<accession>A0ABR0H5Y5</accession>
<reference evidence="2 3" key="1">
    <citation type="journal article" date="2023" name="bioRxiv">
        <title>High-quality genome assemblies of four members of thePodospora anserinaspecies complex.</title>
        <authorList>
            <person name="Ament-Velasquez S.L."/>
            <person name="Vogan A.A."/>
            <person name="Wallerman O."/>
            <person name="Hartmann F."/>
            <person name="Gautier V."/>
            <person name="Silar P."/>
            <person name="Giraud T."/>
            <person name="Johannesson H."/>
        </authorList>
    </citation>
    <scope>NUCLEOTIDE SEQUENCE [LARGE SCALE GENOMIC DNA]</scope>
    <source>
        <strain evidence="2 3">CBS 411.78</strain>
    </source>
</reference>
<evidence type="ECO:0000313" key="2">
    <source>
        <dbReference type="EMBL" id="KAK4663463.1"/>
    </source>
</evidence>
<protein>
    <submittedName>
        <fullName evidence="2">Uncharacterized protein</fullName>
    </submittedName>
</protein>
<dbReference type="RefSeq" id="XP_062763429.1">
    <property type="nucleotide sequence ID" value="XM_062914685.1"/>
</dbReference>
<feature type="transmembrane region" description="Helical" evidence="1">
    <location>
        <begin position="7"/>
        <end position="27"/>
    </location>
</feature>
<evidence type="ECO:0000256" key="1">
    <source>
        <dbReference type="SAM" id="Phobius"/>
    </source>
</evidence>
<keyword evidence="1" id="KW-0812">Transmembrane</keyword>
<organism evidence="2 3">
    <name type="scientific">Podospora pseudopauciseta</name>
    <dbReference type="NCBI Taxonomy" id="2093780"/>
    <lineage>
        <taxon>Eukaryota</taxon>
        <taxon>Fungi</taxon>
        <taxon>Dikarya</taxon>
        <taxon>Ascomycota</taxon>
        <taxon>Pezizomycotina</taxon>
        <taxon>Sordariomycetes</taxon>
        <taxon>Sordariomycetidae</taxon>
        <taxon>Sordariales</taxon>
        <taxon>Podosporaceae</taxon>
        <taxon>Podospora</taxon>
    </lineage>
</organism>
<name>A0ABR0H5Y5_9PEZI</name>
<keyword evidence="1" id="KW-1133">Transmembrane helix</keyword>
<keyword evidence="3" id="KW-1185">Reference proteome</keyword>